<feature type="domain" description="FAD/NAD(P)-binding" evidence="2">
    <location>
        <begin position="537"/>
        <end position="840"/>
    </location>
</feature>
<dbReference type="InterPro" id="IPR036188">
    <property type="entry name" value="FAD/NAD-bd_sf"/>
</dbReference>
<dbReference type="Pfam" id="PF07992">
    <property type="entry name" value="Pyr_redox_2"/>
    <property type="match status" value="1"/>
</dbReference>
<dbReference type="InterPro" id="IPR028261">
    <property type="entry name" value="DPD_II"/>
</dbReference>
<dbReference type="SUPFAM" id="SSF46548">
    <property type="entry name" value="alpha-helical ferredoxin"/>
    <property type="match status" value="1"/>
</dbReference>
<dbReference type="InterPro" id="IPR023753">
    <property type="entry name" value="FAD/NAD-binding_dom"/>
</dbReference>
<feature type="domain" description="Dihydroprymidine dehydrogenase" evidence="3">
    <location>
        <begin position="401"/>
        <end position="517"/>
    </location>
</feature>
<dbReference type="Gene3D" id="1.10.1060.10">
    <property type="entry name" value="Alpha-helical ferredoxin"/>
    <property type="match status" value="1"/>
</dbReference>
<accession>V6TYV5</accession>
<dbReference type="Gene3D" id="3.50.50.60">
    <property type="entry name" value="FAD/NAD(P)-binding domain"/>
    <property type="match status" value="2"/>
</dbReference>
<evidence type="ECO:0000256" key="1">
    <source>
        <dbReference type="SAM" id="MobiDB-lite"/>
    </source>
</evidence>
<feature type="region of interest" description="Disordered" evidence="1">
    <location>
        <begin position="371"/>
        <end position="397"/>
    </location>
</feature>
<organism evidence="4 5">
    <name type="scientific">Giardia intestinalis</name>
    <name type="common">Giardia lamblia</name>
    <dbReference type="NCBI Taxonomy" id="5741"/>
    <lineage>
        <taxon>Eukaryota</taxon>
        <taxon>Metamonada</taxon>
        <taxon>Diplomonadida</taxon>
        <taxon>Hexamitidae</taxon>
        <taxon>Giardiinae</taxon>
        <taxon>Giardia</taxon>
    </lineage>
</organism>
<dbReference type="PANTHER" id="PTHR42783:SF3">
    <property type="entry name" value="GLUTAMATE SYNTHASE [NADPH] SMALL CHAIN-RELATED"/>
    <property type="match status" value="1"/>
</dbReference>
<evidence type="ECO:0000259" key="2">
    <source>
        <dbReference type="Pfam" id="PF07992"/>
    </source>
</evidence>
<dbReference type="GO" id="GO:0016491">
    <property type="term" value="F:oxidoreductase activity"/>
    <property type="evidence" value="ECO:0007669"/>
    <property type="project" value="InterPro"/>
</dbReference>
<dbReference type="PRINTS" id="PR00368">
    <property type="entry name" value="FADPNR"/>
</dbReference>
<protein>
    <submittedName>
        <fullName evidence="4">Glutamate synthase [nadph] small chain</fullName>
    </submittedName>
</protein>
<evidence type="ECO:0000313" key="5">
    <source>
        <dbReference type="Proteomes" id="UP000018040"/>
    </source>
</evidence>
<comment type="caution">
    <text evidence="4">The sequence shown here is derived from an EMBL/GenBank/DDBJ whole genome shotgun (WGS) entry which is preliminary data.</text>
</comment>
<dbReference type="InterPro" id="IPR009051">
    <property type="entry name" value="Helical_ferredxn"/>
</dbReference>
<evidence type="ECO:0000313" key="4">
    <source>
        <dbReference type="EMBL" id="ESU42165.1"/>
    </source>
</evidence>
<dbReference type="PRINTS" id="PR00411">
    <property type="entry name" value="PNDRDTASEI"/>
</dbReference>
<dbReference type="SUPFAM" id="SSF51971">
    <property type="entry name" value="Nucleotide-binding domain"/>
    <property type="match status" value="2"/>
</dbReference>
<dbReference type="PANTHER" id="PTHR42783">
    <property type="entry name" value="GLUTAMATE SYNTHASE [NADPH] SMALL CHAIN"/>
    <property type="match status" value="1"/>
</dbReference>
<dbReference type="SUPFAM" id="SSF63380">
    <property type="entry name" value="Riboflavin synthase domain-like"/>
    <property type="match status" value="1"/>
</dbReference>
<dbReference type="Pfam" id="PF14691">
    <property type="entry name" value="Fer4_20"/>
    <property type="match status" value="1"/>
</dbReference>
<dbReference type="AlphaFoldDB" id="V6TYV5"/>
<dbReference type="GO" id="GO:0051536">
    <property type="term" value="F:iron-sulfur cluster binding"/>
    <property type="evidence" value="ECO:0007669"/>
    <property type="project" value="InterPro"/>
</dbReference>
<reference evidence="5" key="1">
    <citation type="submission" date="2012-02" db="EMBL/GenBank/DDBJ databases">
        <title>Genome sequencing of Giardia lamblia Genotypes A2 and B isolates (DH and GS) and comparative analysis with the genomes of Genotypes A1 and E (WB and Pig).</title>
        <authorList>
            <person name="Adam R."/>
            <person name="Dahlstrom E."/>
            <person name="Martens C."/>
            <person name="Bruno D."/>
            <person name="Barbian K."/>
            <person name="Porcella S.F."/>
            <person name="Nash T."/>
        </authorList>
    </citation>
    <scope>NUCLEOTIDE SEQUENCE</scope>
    <source>
        <strain evidence="5">GS</strain>
    </source>
</reference>
<dbReference type="VEuPathDB" id="GiardiaDB:GL50803_007195"/>
<gene>
    <name evidence="4" type="ORF">GSB_7195</name>
</gene>
<dbReference type="Gene3D" id="2.40.30.10">
    <property type="entry name" value="Translation factors"/>
    <property type="match status" value="1"/>
</dbReference>
<name>V6TYV5_GIAIN</name>
<dbReference type="OrthoDB" id="10250374at2759"/>
<dbReference type="VEuPathDB" id="GiardiaDB:GL50581_3819"/>
<evidence type="ECO:0000259" key="3">
    <source>
        <dbReference type="Pfam" id="PF14691"/>
    </source>
</evidence>
<dbReference type="EMBL" id="AHHH01000093">
    <property type="protein sequence ID" value="ESU42165.1"/>
    <property type="molecule type" value="Genomic_DNA"/>
</dbReference>
<dbReference type="SUPFAM" id="SSF52343">
    <property type="entry name" value="Ferredoxin reductase-like, C-terminal NADP-linked domain"/>
    <property type="match status" value="1"/>
</dbReference>
<dbReference type="InterPro" id="IPR039261">
    <property type="entry name" value="FNR_nucleotide-bd"/>
</dbReference>
<dbReference type="VEuPathDB" id="GiardiaDB:QR46_2751"/>
<dbReference type="Proteomes" id="UP000018040">
    <property type="component" value="Unassembled WGS sequence"/>
</dbReference>
<dbReference type="InterPro" id="IPR017938">
    <property type="entry name" value="Riboflavin_synthase-like_b-brl"/>
</dbReference>
<dbReference type="VEuPathDB" id="GiardiaDB:DHA2_7195"/>
<proteinExistence type="predicted"/>
<reference evidence="4 5" key="2">
    <citation type="journal article" date="2013" name="Genome Biol. Evol.">
        <title>Genome sequencing of Giardia lamblia genotypes A2 and B isolates (DH and GS) and comparative analysis with the genomes of genotypes A1 and E (WB and Pig).</title>
        <authorList>
            <person name="Adam R.D."/>
            <person name="Dahlstrom E.W."/>
            <person name="Martens C.A."/>
            <person name="Bruno D.P."/>
            <person name="Barbian K.D."/>
            <person name="Ricklefs S.M."/>
            <person name="Hernandez M.M."/>
            <person name="Narla N.P."/>
            <person name="Patel R.B."/>
            <person name="Porcella S.F."/>
            <person name="Nash T.E."/>
        </authorList>
    </citation>
    <scope>NUCLEOTIDE SEQUENCE [LARGE SCALE GENOMIC DNA]</scope>
    <source>
        <strain evidence="4 5">GS</strain>
    </source>
</reference>
<dbReference type="Gene3D" id="3.40.50.80">
    <property type="entry name" value="Nucleotide-binding domain of ferredoxin-NADP reductase (FNR) module"/>
    <property type="match status" value="1"/>
</dbReference>
<sequence length="912" mass="98513">MMKQNATDDTSHTATPICIENDGYITQTDKASGPSVKAAPVVPSIKPFTIVKRTVLCKDPETVELTCYAPEVAEAGKAGHFITVKAYTPSERLPIPISDCDPIKKTVTFICSSATHATNKIMAFSEGQILSSIVGPLGHAADIKPDMGHVVIVAEGAGLGPAQLYAKTIRQLSGNRISAFICAPLKDQLFGEGKLAEMVDTLSVAVTDETTPGNKEKGVVEMVDELLQSTLKTPQSCPPVDLVYVMGPHPLLRRVSELTRDYGIRTIGLFSTVTVDASILLGTFRVDLYNELPYLTNIYDKCGLRGTGTSCQASDVSVDEFARGNINPNFSKTKLDTNYVFVDGPEFDAHRISWEKFRLGTNVYSSMASAADNARKKGPSVRSVKPAPTQTPMPMQHPKVRCHNWAEISLGYTPEMAMMEASRCLQCKKPMCVKGCPVQVPIPQFIKKITERDFFGAYKIIKTAHNCPSVTGRVCPQENQCQSAEGNYGCILSRTGKEPVGIGKLERFVADYVRENNLEDESIKDGKELPEIVLSGYKVAIIGSGPTGLAAARECALAGHHVTIFEALDQPGGVLNYGIPKFRLPKQIVAHEINSVKRLGHVDIKTKTVVGKDVTIPQLRSNDYTAIFIGTGVGIPRSLGIPGEDLPGVITANEFLKKCNLEEDCVFPFISRTDNNEPRKKVVVVGCGNVAMDCASSARRLGADVVVVYRRRLQDSPARLEEIESAEVEGVYFATLNSPLEIIPNDSRTGIKGLKCQVNSFEAGAIVPLDGEFSFFACSMVIIAVGFGPNNIIVKTTENLKINEKGLVVTDENFESSVPGVFCAGDVQTGAATVIKALGNGKVAGQSMNFWIAQNHATLPRDNDLFGKVISPAICPPAEKTERPPQDVLSVSSSATSLLLNSDIEETLTTHI</sequence>